<dbReference type="AlphaFoldDB" id="A0A2H9T1H2"/>
<protein>
    <submittedName>
        <fullName evidence="1">Uncharacterized protein</fullName>
    </submittedName>
</protein>
<dbReference type="EMBL" id="PFEN01000019">
    <property type="protein sequence ID" value="PJE69596.1"/>
    <property type="molecule type" value="Genomic_DNA"/>
</dbReference>
<organism evidence="1 2">
    <name type="scientific">Candidatus Staskawiczbacteria bacterium CG10_big_fil_rev_8_21_14_0_10_38_10</name>
    <dbReference type="NCBI Taxonomy" id="1974891"/>
    <lineage>
        <taxon>Bacteria</taxon>
        <taxon>Candidatus Staskawicziibacteriota</taxon>
    </lineage>
</organism>
<sequence>MNERDLYNPIKKYFENNIANNLGVKIKLIKTHDPIPRDIGFAHPEIRKVLKFYSYEPDLTGVIRPRAKQDKRWGKIIIIKIKTGPLNLSDFYNLRVFSEVVESDFSFLISPSALPKRIEEKIKGKEKIYYKNYYLKTNGKVIIKEIIVGKIIYETEPNKIKISNIEIDDDFHKLF</sequence>
<proteinExistence type="predicted"/>
<reference evidence="2" key="1">
    <citation type="submission" date="2017-09" db="EMBL/GenBank/DDBJ databases">
        <title>Depth-based differentiation of microbial function through sediment-hosted aquifers and enrichment of novel symbionts in the deep terrestrial subsurface.</title>
        <authorList>
            <person name="Probst A.J."/>
            <person name="Ladd B."/>
            <person name="Jarett J.K."/>
            <person name="Geller-Mcgrath D.E."/>
            <person name="Sieber C.M.K."/>
            <person name="Emerson J.B."/>
            <person name="Anantharaman K."/>
            <person name="Thomas B.C."/>
            <person name="Malmstrom R."/>
            <person name="Stieglmeier M."/>
            <person name="Klingl A."/>
            <person name="Woyke T."/>
            <person name="Ryan C.M."/>
            <person name="Banfield J.F."/>
        </authorList>
    </citation>
    <scope>NUCLEOTIDE SEQUENCE [LARGE SCALE GENOMIC DNA]</scope>
</reference>
<evidence type="ECO:0000313" key="2">
    <source>
        <dbReference type="Proteomes" id="UP000236946"/>
    </source>
</evidence>
<gene>
    <name evidence="1" type="ORF">COU98_01170</name>
</gene>
<accession>A0A2H9T1H2</accession>
<evidence type="ECO:0000313" key="1">
    <source>
        <dbReference type="EMBL" id="PJE69596.1"/>
    </source>
</evidence>
<dbReference type="Proteomes" id="UP000236946">
    <property type="component" value="Unassembled WGS sequence"/>
</dbReference>
<name>A0A2H9T1H2_9BACT</name>
<comment type="caution">
    <text evidence="1">The sequence shown here is derived from an EMBL/GenBank/DDBJ whole genome shotgun (WGS) entry which is preliminary data.</text>
</comment>